<evidence type="ECO:0000256" key="12">
    <source>
        <dbReference type="ARBA" id="ARBA00023157"/>
    </source>
</evidence>
<proteinExistence type="predicted"/>
<comment type="subcellular location">
    <subcellularLocation>
        <location evidence="2">Endoplasmic reticulum membrane</location>
        <topology evidence="2">Single-pass type II membrane protein</topology>
    </subcellularLocation>
    <subcellularLocation>
        <location evidence="1">Golgi apparatus membrane</location>
        <topology evidence="1">Single-pass type II membrane protein</topology>
    </subcellularLocation>
</comment>
<keyword evidence="5" id="KW-0812">Transmembrane</keyword>
<protein>
    <recommendedName>
        <fullName evidence="14">Peptide O-xylosyltransferase</fullName>
    </recommendedName>
</protein>
<sequence length="298" mass="35019">MLKAYIIIAHKNPEQLLRLIKILDDGCSVFFVHIDKRVSINHFTALKSLGSKVNLVKRVYSDWGAFGLVQCTLNAMIAIKESAMAFNRIILLSGQDYPIKSNDYINNYFQKTPYSIFFEYWPLPNYNKWPKNKGGMYRVNKYFFGFNFYQMFFSKLLNFISNFFPALKRKIPGKMKPFAGSQWWIIDMYALDYILNFVKKYPIYTSFHKHTFASDELFFQMILLNSKDEKLLSSIENDNKRFIKWKSASKSHPETIDRSDLNDIVNSPAFFARKFDLNYDSNILDLIDQTCLNQQISA</sequence>
<keyword evidence="3" id="KW-0328">Glycosyltransferase</keyword>
<keyword evidence="10" id="KW-0333">Golgi apparatus</keyword>
<evidence type="ECO:0000313" key="16">
    <source>
        <dbReference type="Proteomes" id="UP000462014"/>
    </source>
</evidence>
<gene>
    <name evidence="15" type="ORF">GO621_18125</name>
</gene>
<evidence type="ECO:0000256" key="11">
    <source>
        <dbReference type="ARBA" id="ARBA00023136"/>
    </source>
</evidence>
<dbReference type="InterPro" id="IPR043538">
    <property type="entry name" value="XYLT"/>
</dbReference>
<dbReference type="PANTHER" id="PTHR46025:SF3">
    <property type="entry name" value="XYLOSYLTRANSFERASE OXT"/>
    <property type="match status" value="1"/>
</dbReference>
<evidence type="ECO:0000256" key="3">
    <source>
        <dbReference type="ARBA" id="ARBA00022676"/>
    </source>
</evidence>
<dbReference type="InterPro" id="IPR003406">
    <property type="entry name" value="Glyco_trans_14"/>
</dbReference>
<keyword evidence="12" id="KW-1015">Disulfide bond</keyword>
<evidence type="ECO:0000256" key="10">
    <source>
        <dbReference type="ARBA" id="ARBA00023034"/>
    </source>
</evidence>
<evidence type="ECO:0000256" key="1">
    <source>
        <dbReference type="ARBA" id="ARBA00004323"/>
    </source>
</evidence>
<dbReference type="AlphaFoldDB" id="A0A7K1T1L1"/>
<keyword evidence="9" id="KW-1133">Transmembrane helix</keyword>
<dbReference type="GO" id="GO:0015012">
    <property type="term" value="P:heparan sulfate proteoglycan biosynthetic process"/>
    <property type="evidence" value="ECO:0007669"/>
    <property type="project" value="TreeGrafter"/>
</dbReference>
<keyword evidence="7" id="KW-0256">Endoplasmic reticulum</keyword>
<comment type="caution">
    <text evidence="15">The sequence shown here is derived from an EMBL/GenBank/DDBJ whole genome shotgun (WGS) entry which is preliminary data.</text>
</comment>
<accession>A0A7K1T1L1</accession>
<evidence type="ECO:0000256" key="5">
    <source>
        <dbReference type="ARBA" id="ARBA00022692"/>
    </source>
</evidence>
<evidence type="ECO:0000256" key="8">
    <source>
        <dbReference type="ARBA" id="ARBA00022968"/>
    </source>
</evidence>
<evidence type="ECO:0000256" key="6">
    <source>
        <dbReference type="ARBA" id="ARBA00022723"/>
    </source>
</evidence>
<dbReference type="GO" id="GO:0016020">
    <property type="term" value="C:membrane"/>
    <property type="evidence" value="ECO:0007669"/>
    <property type="project" value="InterPro"/>
</dbReference>
<keyword evidence="13" id="KW-0325">Glycoprotein</keyword>
<evidence type="ECO:0000256" key="13">
    <source>
        <dbReference type="ARBA" id="ARBA00023180"/>
    </source>
</evidence>
<dbReference type="Pfam" id="PF02485">
    <property type="entry name" value="Branch"/>
    <property type="match status" value="1"/>
</dbReference>
<dbReference type="GO" id="GO:0046872">
    <property type="term" value="F:metal ion binding"/>
    <property type="evidence" value="ECO:0007669"/>
    <property type="project" value="UniProtKB-KW"/>
</dbReference>
<evidence type="ECO:0000256" key="2">
    <source>
        <dbReference type="ARBA" id="ARBA00004648"/>
    </source>
</evidence>
<dbReference type="GO" id="GO:0050650">
    <property type="term" value="P:chondroitin sulfate proteoglycan biosynthetic process"/>
    <property type="evidence" value="ECO:0007669"/>
    <property type="project" value="TreeGrafter"/>
</dbReference>
<evidence type="ECO:0000313" key="15">
    <source>
        <dbReference type="EMBL" id="MVN23444.1"/>
    </source>
</evidence>
<keyword evidence="16" id="KW-1185">Reference proteome</keyword>
<evidence type="ECO:0000256" key="9">
    <source>
        <dbReference type="ARBA" id="ARBA00022989"/>
    </source>
</evidence>
<keyword evidence="6" id="KW-0479">Metal-binding</keyword>
<evidence type="ECO:0000256" key="7">
    <source>
        <dbReference type="ARBA" id="ARBA00022824"/>
    </source>
</evidence>
<dbReference type="Proteomes" id="UP000462014">
    <property type="component" value="Unassembled WGS sequence"/>
</dbReference>
<organism evidence="15 16">
    <name type="scientific">Mucilaginibacter arboris</name>
    <dbReference type="NCBI Taxonomy" id="2682090"/>
    <lineage>
        <taxon>Bacteria</taxon>
        <taxon>Pseudomonadati</taxon>
        <taxon>Bacteroidota</taxon>
        <taxon>Sphingobacteriia</taxon>
        <taxon>Sphingobacteriales</taxon>
        <taxon>Sphingobacteriaceae</taxon>
        <taxon>Mucilaginibacter</taxon>
    </lineage>
</organism>
<name>A0A7K1T1L1_9SPHI</name>
<dbReference type="GO" id="GO:0030158">
    <property type="term" value="F:protein xylosyltransferase activity"/>
    <property type="evidence" value="ECO:0007669"/>
    <property type="project" value="InterPro"/>
</dbReference>
<keyword evidence="11" id="KW-0472">Membrane</keyword>
<evidence type="ECO:0000256" key="14">
    <source>
        <dbReference type="ARBA" id="ARBA00042865"/>
    </source>
</evidence>
<evidence type="ECO:0000256" key="4">
    <source>
        <dbReference type="ARBA" id="ARBA00022679"/>
    </source>
</evidence>
<dbReference type="PANTHER" id="PTHR46025">
    <property type="entry name" value="XYLOSYLTRANSFERASE OXT"/>
    <property type="match status" value="1"/>
</dbReference>
<dbReference type="RefSeq" id="WP_157569684.1">
    <property type="nucleotide sequence ID" value="NZ_WPIK01000026.1"/>
</dbReference>
<dbReference type="EMBL" id="WPIK01000026">
    <property type="protein sequence ID" value="MVN23444.1"/>
    <property type="molecule type" value="Genomic_DNA"/>
</dbReference>
<reference evidence="15 16" key="1">
    <citation type="submission" date="2019-12" db="EMBL/GenBank/DDBJ databases">
        <title>Mucilaginibacter sp. HMF7410 genome sequencing and assembly.</title>
        <authorList>
            <person name="Kang H."/>
            <person name="Cha I."/>
            <person name="Kim H."/>
            <person name="Joh K."/>
        </authorList>
    </citation>
    <scope>NUCLEOTIDE SEQUENCE [LARGE SCALE GENOMIC DNA]</scope>
    <source>
        <strain evidence="15 16">HMF7410</strain>
    </source>
</reference>
<keyword evidence="4" id="KW-0808">Transferase</keyword>
<keyword evidence="8" id="KW-0735">Signal-anchor</keyword>